<protein>
    <submittedName>
        <fullName evidence="1">Uncharacterized protein</fullName>
    </submittedName>
</protein>
<organism evidence="1 2">
    <name type="scientific">Giardia intestinalis (strain ATCC 50581 / GS clone H7)</name>
    <name type="common">Giardia lamblia</name>
    <dbReference type="NCBI Taxonomy" id="598745"/>
    <lineage>
        <taxon>Eukaryota</taxon>
        <taxon>Metamonada</taxon>
        <taxon>Diplomonadida</taxon>
        <taxon>Hexamitidae</taxon>
        <taxon>Giardiinae</taxon>
        <taxon>Giardia</taxon>
    </lineage>
</organism>
<accession>C6LW85</accession>
<reference evidence="1 2" key="1">
    <citation type="journal article" date="2009" name="PLoS Pathog.">
        <title>Draft genome sequencing of giardia intestinalis assemblage B isolate GS: is human giardiasis caused by two different species?</title>
        <authorList>
            <person name="Franzen O."/>
            <person name="Jerlstrom-Hultqvist J."/>
            <person name="Castro E."/>
            <person name="Sherwood E."/>
            <person name="Ankarklev J."/>
            <person name="Reiner D.S."/>
            <person name="Palm D."/>
            <person name="Andersson J.O."/>
            <person name="Andersson B."/>
            <person name="Svard S.G."/>
        </authorList>
    </citation>
    <scope>NUCLEOTIDE SEQUENCE [LARGE SCALE GENOMIC DNA]</scope>
    <source>
        <strain evidence="2">ATCC 50581 / GS clone H7</strain>
    </source>
</reference>
<sequence length="120" mass="13593">MVVRDPLVLPVAPAIGPEDLLIPAAAALEKPPAKPRGRPRVLERDRFVEPDVGYVLQTLREMLAVAEHKEAYHMAALRAVQGPRVQQKRRAFAILPLLRRECIRPLQKAIKRLEKKQQVN</sequence>
<name>C6LW85_GIAIB</name>
<comment type="caution">
    <text evidence="1">The sequence shown here is derived from an EMBL/GenBank/DDBJ whole genome shotgun (WGS) entry which is preliminary data.</text>
</comment>
<proteinExistence type="predicted"/>
<evidence type="ECO:0000313" key="1">
    <source>
        <dbReference type="EMBL" id="EES99724.1"/>
    </source>
</evidence>
<dbReference type="VEuPathDB" id="GiardiaDB:GL50581_3043"/>
<dbReference type="EMBL" id="ACGJ01002501">
    <property type="protein sequence ID" value="EES99724.1"/>
    <property type="molecule type" value="Genomic_DNA"/>
</dbReference>
<dbReference type="Proteomes" id="UP000002488">
    <property type="component" value="Unassembled WGS sequence"/>
</dbReference>
<gene>
    <name evidence="1" type="ORF">GL50581_3043</name>
</gene>
<dbReference type="AlphaFoldDB" id="C6LW85"/>
<evidence type="ECO:0000313" key="2">
    <source>
        <dbReference type="Proteomes" id="UP000002488"/>
    </source>
</evidence>